<evidence type="ECO:0000313" key="3">
    <source>
        <dbReference type="Proteomes" id="UP001187471"/>
    </source>
</evidence>
<dbReference type="PANTHER" id="PTHR37250">
    <property type="entry name" value="OS05G0496000 PROTEIN"/>
    <property type="match status" value="1"/>
</dbReference>
<gene>
    <name evidence="2" type="ORF">RJ640_015833</name>
</gene>
<dbReference type="EMBL" id="JAVXUO010001055">
    <property type="protein sequence ID" value="KAK2986517.1"/>
    <property type="molecule type" value="Genomic_DNA"/>
</dbReference>
<feature type="compositionally biased region" description="Basic and acidic residues" evidence="1">
    <location>
        <begin position="104"/>
        <end position="116"/>
    </location>
</feature>
<organism evidence="2 3">
    <name type="scientific">Escallonia rubra</name>
    <dbReference type="NCBI Taxonomy" id="112253"/>
    <lineage>
        <taxon>Eukaryota</taxon>
        <taxon>Viridiplantae</taxon>
        <taxon>Streptophyta</taxon>
        <taxon>Embryophyta</taxon>
        <taxon>Tracheophyta</taxon>
        <taxon>Spermatophyta</taxon>
        <taxon>Magnoliopsida</taxon>
        <taxon>eudicotyledons</taxon>
        <taxon>Gunneridae</taxon>
        <taxon>Pentapetalae</taxon>
        <taxon>asterids</taxon>
        <taxon>campanulids</taxon>
        <taxon>Escalloniales</taxon>
        <taxon>Escalloniaceae</taxon>
        <taxon>Escallonia</taxon>
    </lineage>
</organism>
<dbReference type="PANTHER" id="PTHR37250:SF1">
    <property type="entry name" value="OS05G0496000 PROTEIN"/>
    <property type="match status" value="1"/>
</dbReference>
<sequence length="198" mass="21212">MFIALGSFGCVRNSLPETLRAAPFSFDSVYGSNQGPADYFPGIRVVSVTAFSNACTGFIGGNLKILNFNESEDEGSIKHVHAKTVKPELDQNGKQKQHPASPEDDQRNLVDSRGVESDAQGVAPVDMDVSGEVNMEAFITSNDVMRAGGFGARDDISSFLPVASDSTDFEASLRGARDYEGPQEDVCRPGLGWTEVGK</sequence>
<feature type="region of interest" description="Disordered" evidence="1">
    <location>
        <begin position="85"/>
        <end position="127"/>
    </location>
</feature>
<comment type="caution">
    <text evidence="2">The sequence shown here is derived from an EMBL/GenBank/DDBJ whole genome shotgun (WGS) entry which is preliminary data.</text>
</comment>
<dbReference type="Proteomes" id="UP001187471">
    <property type="component" value="Unassembled WGS sequence"/>
</dbReference>
<protein>
    <submittedName>
        <fullName evidence="2">Uncharacterized protein</fullName>
    </submittedName>
</protein>
<keyword evidence="3" id="KW-1185">Reference proteome</keyword>
<proteinExistence type="predicted"/>
<evidence type="ECO:0000313" key="2">
    <source>
        <dbReference type="EMBL" id="KAK2986517.1"/>
    </source>
</evidence>
<name>A0AA88RHB0_9ASTE</name>
<reference evidence="2" key="1">
    <citation type="submission" date="2022-12" db="EMBL/GenBank/DDBJ databases">
        <title>Draft genome assemblies for two species of Escallonia (Escalloniales).</title>
        <authorList>
            <person name="Chanderbali A."/>
            <person name="Dervinis C."/>
            <person name="Anghel I."/>
            <person name="Soltis D."/>
            <person name="Soltis P."/>
            <person name="Zapata F."/>
        </authorList>
    </citation>
    <scope>NUCLEOTIDE SEQUENCE</scope>
    <source>
        <strain evidence="2">UCBG92.1500</strain>
        <tissue evidence="2">Leaf</tissue>
    </source>
</reference>
<accession>A0AA88RHB0</accession>
<dbReference type="AlphaFoldDB" id="A0AA88RHB0"/>
<evidence type="ECO:0000256" key="1">
    <source>
        <dbReference type="SAM" id="MobiDB-lite"/>
    </source>
</evidence>